<dbReference type="AlphaFoldDB" id="A0AAV7UBP4"/>
<evidence type="ECO:0000313" key="2">
    <source>
        <dbReference type="EMBL" id="KAJ1185865.1"/>
    </source>
</evidence>
<dbReference type="EMBL" id="JANPWB010000005">
    <property type="protein sequence ID" value="KAJ1185865.1"/>
    <property type="molecule type" value="Genomic_DNA"/>
</dbReference>
<keyword evidence="3" id="KW-1185">Reference proteome</keyword>
<proteinExistence type="predicted"/>
<evidence type="ECO:0000313" key="3">
    <source>
        <dbReference type="Proteomes" id="UP001066276"/>
    </source>
</evidence>
<evidence type="ECO:0000256" key="1">
    <source>
        <dbReference type="SAM" id="MobiDB-lite"/>
    </source>
</evidence>
<feature type="region of interest" description="Disordered" evidence="1">
    <location>
        <begin position="1"/>
        <end position="28"/>
    </location>
</feature>
<name>A0AAV7UBP4_PLEWA</name>
<organism evidence="2 3">
    <name type="scientific">Pleurodeles waltl</name>
    <name type="common">Iberian ribbed newt</name>
    <dbReference type="NCBI Taxonomy" id="8319"/>
    <lineage>
        <taxon>Eukaryota</taxon>
        <taxon>Metazoa</taxon>
        <taxon>Chordata</taxon>
        <taxon>Craniata</taxon>
        <taxon>Vertebrata</taxon>
        <taxon>Euteleostomi</taxon>
        <taxon>Amphibia</taxon>
        <taxon>Batrachia</taxon>
        <taxon>Caudata</taxon>
        <taxon>Salamandroidea</taxon>
        <taxon>Salamandridae</taxon>
        <taxon>Pleurodelinae</taxon>
        <taxon>Pleurodeles</taxon>
    </lineage>
</organism>
<gene>
    <name evidence="2" type="ORF">NDU88_002651</name>
</gene>
<accession>A0AAV7UBP4</accession>
<sequence length="105" mass="11047">MAPRASLGSGASQAPRAAPSALHPPSPPSRCPWGDSKYVYFDVCLLSSERFASTKGIRSTNDFHGVKSYTGVDGFISSEGCCWCEGCASPSKFAFSRTGIDSGTM</sequence>
<reference evidence="2" key="1">
    <citation type="journal article" date="2022" name="bioRxiv">
        <title>Sequencing and chromosome-scale assembly of the giantPleurodeles waltlgenome.</title>
        <authorList>
            <person name="Brown T."/>
            <person name="Elewa A."/>
            <person name="Iarovenko S."/>
            <person name="Subramanian E."/>
            <person name="Araus A.J."/>
            <person name="Petzold A."/>
            <person name="Susuki M."/>
            <person name="Suzuki K.-i.T."/>
            <person name="Hayashi T."/>
            <person name="Toyoda A."/>
            <person name="Oliveira C."/>
            <person name="Osipova E."/>
            <person name="Leigh N.D."/>
            <person name="Simon A."/>
            <person name="Yun M.H."/>
        </authorList>
    </citation>
    <scope>NUCLEOTIDE SEQUENCE</scope>
    <source>
        <strain evidence="2">20211129_DDA</strain>
        <tissue evidence="2">Liver</tissue>
    </source>
</reference>
<comment type="caution">
    <text evidence="2">The sequence shown here is derived from an EMBL/GenBank/DDBJ whole genome shotgun (WGS) entry which is preliminary data.</text>
</comment>
<dbReference type="Proteomes" id="UP001066276">
    <property type="component" value="Chromosome 3_1"/>
</dbReference>
<protein>
    <submittedName>
        <fullName evidence="2">Uncharacterized protein</fullName>
    </submittedName>
</protein>